<protein>
    <submittedName>
        <fullName evidence="1">Uncharacterized protein</fullName>
    </submittedName>
</protein>
<dbReference type="AlphaFoldDB" id="A0A223NTP9"/>
<name>A0A223NTP9_9SPHI</name>
<reference evidence="1 2" key="1">
    <citation type="submission" date="2017-08" db="EMBL/GenBank/DDBJ databases">
        <title>Complete genome sequence of Mucilaginibacter sp. strain BJC16-A31.</title>
        <authorList>
            <consortium name="Henan University of Science and Technology"/>
            <person name="You X."/>
        </authorList>
    </citation>
    <scope>NUCLEOTIDE SEQUENCE [LARGE SCALE GENOMIC DNA]</scope>
    <source>
        <strain evidence="1 2">BJC16-A31</strain>
    </source>
</reference>
<evidence type="ECO:0000313" key="2">
    <source>
        <dbReference type="Proteomes" id="UP000215002"/>
    </source>
</evidence>
<keyword evidence="2" id="KW-1185">Reference proteome</keyword>
<evidence type="ECO:0000313" key="1">
    <source>
        <dbReference type="EMBL" id="ASU33054.1"/>
    </source>
</evidence>
<dbReference type="KEGG" id="muc:MuYL_1154"/>
<proteinExistence type="predicted"/>
<accession>A0A223NTP9</accession>
<dbReference type="EMBL" id="CP022743">
    <property type="protein sequence ID" value="ASU33054.1"/>
    <property type="molecule type" value="Genomic_DNA"/>
</dbReference>
<gene>
    <name evidence="1" type="ORF">MuYL_1154</name>
</gene>
<organism evidence="1 2">
    <name type="scientific">Mucilaginibacter xinganensis</name>
    <dbReference type="NCBI Taxonomy" id="1234841"/>
    <lineage>
        <taxon>Bacteria</taxon>
        <taxon>Pseudomonadati</taxon>
        <taxon>Bacteroidota</taxon>
        <taxon>Sphingobacteriia</taxon>
        <taxon>Sphingobacteriales</taxon>
        <taxon>Sphingobacteriaceae</taxon>
        <taxon>Mucilaginibacter</taxon>
    </lineage>
</organism>
<sequence>MTHPGVTAILINSKIFFAGHLYEKRDYKRVFSQLVLNSVK</sequence>
<dbReference type="Proteomes" id="UP000215002">
    <property type="component" value="Chromosome"/>
</dbReference>